<evidence type="ECO:0000313" key="4">
    <source>
        <dbReference type="EMBL" id="RPF49863.1"/>
    </source>
</evidence>
<dbReference type="OrthoDB" id="9810278at2"/>
<keyword evidence="3" id="KW-0479">Metal-binding</keyword>
<protein>
    <submittedName>
        <fullName evidence="4">Benzoyl-CoA reductase/2-hydroxyglutaryl-CoA dehydratase subunit BcrC/BadD/HgdB</fullName>
    </submittedName>
</protein>
<accession>A0A3N5AY65</accession>
<dbReference type="AlphaFoldDB" id="A0A3N5AY65"/>
<comment type="cofactor">
    <cofactor evidence="1">
        <name>[4Fe-4S] cluster</name>
        <dbReference type="ChEBI" id="CHEBI:49883"/>
    </cofactor>
</comment>
<dbReference type="Proteomes" id="UP000282654">
    <property type="component" value="Unassembled WGS sequence"/>
</dbReference>
<reference evidence="4 5" key="1">
    <citation type="submission" date="2018-11" db="EMBL/GenBank/DDBJ databases">
        <title>Genomic Encyclopedia of Type Strains, Phase IV (KMG-IV): sequencing the most valuable type-strain genomes for metagenomic binning, comparative biology and taxonomic classification.</title>
        <authorList>
            <person name="Goeker M."/>
        </authorList>
    </citation>
    <scope>NUCLEOTIDE SEQUENCE [LARGE SCALE GENOMIC DNA]</scope>
    <source>
        <strain evidence="4 5">DSM 102936</strain>
    </source>
</reference>
<dbReference type="GO" id="GO:0016836">
    <property type="term" value="F:hydro-lyase activity"/>
    <property type="evidence" value="ECO:0007669"/>
    <property type="project" value="UniProtKB-ARBA"/>
</dbReference>
<organism evidence="4 5">
    <name type="scientific">Thermodesulfitimonas autotrophica</name>
    <dbReference type="NCBI Taxonomy" id="1894989"/>
    <lineage>
        <taxon>Bacteria</taxon>
        <taxon>Bacillati</taxon>
        <taxon>Bacillota</taxon>
        <taxon>Clostridia</taxon>
        <taxon>Thermoanaerobacterales</taxon>
        <taxon>Thermoanaerobacteraceae</taxon>
        <taxon>Thermodesulfitimonas</taxon>
    </lineage>
</organism>
<keyword evidence="5" id="KW-1185">Reference proteome</keyword>
<evidence type="ECO:0000256" key="2">
    <source>
        <dbReference type="ARBA" id="ARBA00005806"/>
    </source>
</evidence>
<dbReference type="PANTHER" id="PTHR30548:SF1">
    <property type="entry name" value="DEHYDRATASE SUBUNIT MJ0007-RELATED"/>
    <property type="match status" value="1"/>
</dbReference>
<name>A0A3N5AY65_9THEO</name>
<sequence length="431" mass="48381">MHRYDELWAGLGLDLDAHDRLLKALPPTYYEVYLKQENRPRGMEYFDFVINEIHGLRIKELQEFRQAGGKVVGTFCLYVPEELILAAGGVFVGLCAGIEVGTARAETVLPRNICPLIKSFMGFKLSRICPYFESCDLLVGETTCDGKKKAFEVLADFAPVYVVEVPQKKGPRDWELWLGEIRALAARLEELTGKKITPETLRAAIVKVNAKRRALKRLAALRKADPPPISGRDALLIYQIAFYDDVDRFTAQVNALCDELEERVRRGEGVVPPGTPRLVITGTPMAIPNWKVPYIAETSGAVIVAEELCTGLRYYEELTDESGETTDELLASIAARHLEFDCACFTPNLKRIQKIGLLANEYRAKGVISYILSFCDPYAVEHYQVEKGLRDRNLPVLKVETDYSEHDAGQLRTRIEAFIEMLTGGANTRTE</sequence>
<evidence type="ECO:0000313" key="5">
    <source>
        <dbReference type="Proteomes" id="UP000282654"/>
    </source>
</evidence>
<dbReference type="Pfam" id="PF06050">
    <property type="entry name" value="HGD-D"/>
    <property type="match status" value="1"/>
</dbReference>
<comment type="similarity">
    <text evidence="2">Belongs to the FldB/FldC dehydratase alpha/beta subunit family.</text>
</comment>
<comment type="caution">
    <text evidence="4">The sequence shown here is derived from an EMBL/GenBank/DDBJ whole genome shotgun (WGS) entry which is preliminary data.</text>
</comment>
<dbReference type="EMBL" id="RKRE01000001">
    <property type="protein sequence ID" value="RPF49863.1"/>
    <property type="molecule type" value="Genomic_DNA"/>
</dbReference>
<dbReference type="InterPro" id="IPR047678">
    <property type="entry name" value="YjiM-like"/>
</dbReference>
<proteinExistence type="inferred from homology"/>
<keyword evidence="3" id="KW-0411">Iron-sulfur</keyword>
<dbReference type="GO" id="GO:0051536">
    <property type="term" value="F:iron-sulfur cluster binding"/>
    <property type="evidence" value="ECO:0007669"/>
    <property type="project" value="UniProtKB-KW"/>
</dbReference>
<keyword evidence="3" id="KW-0408">Iron</keyword>
<dbReference type="RefSeq" id="WP_123928365.1">
    <property type="nucleotide sequence ID" value="NZ_RKRE01000001.1"/>
</dbReference>
<dbReference type="Gene3D" id="3.40.50.11890">
    <property type="match status" value="1"/>
</dbReference>
<dbReference type="InterPro" id="IPR010327">
    <property type="entry name" value="FldB/FldC_alpha/beta"/>
</dbReference>
<dbReference type="Gene3D" id="3.40.50.11900">
    <property type="match status" value="1"/>
</dbReference>
<evidence type="ECO:0000256" key="3">
    <source>
        <dbReference type="ARBA" id="ARBA00023014"/>
    </source>
</evidence>
<dbReference type="NCBIfam" id="NF040772">
    <property type="entry name" value="double_cubane"/>
    <property type="match status" value="1"/>
</dbReference>
<evidence type="ECO:0000256" key="1">
    <source>
        <dbReference type="ARBA" id="ARBA00001966"/>
    </source>
</evidence>
<dbReference type="PANTHER" id="PTHR30548">
    <property type="entry name" value="2-HYDROXYGLUTARYL-COA DEHYDRATASE, D-COMPONENT-RELATED"/>
    <property type="match status" value="1"/>
</dbReference>
<gene>
    <name evidence="4" type="ORF">EDD75_0688</name>
</gene>
<dbReference type="Gene3D" id="1.20.1270.370">
    <property type="match status" value="1"/>
</dbReference>